<evidence type="ECO:0000313" key="10">
    <source>
        <dbReference type="Proteomes" id="UP000002964"/>
    </source>
</evidence>
<comment type="similarity">
    <text evidence="6">Belongs to the BamD family.</text>
</comment>
<evidence type="ECO:0000256" key="7">
    <source>
        <dbReference type="SAM" id="SignalP"/>
    </source>
</evidence>
<keyword evidence="5 6" id="KW-0449">Lipoprotein</keyword>
<dbReference type="Gene3D" id="1.25.40.10">
    <property type="entry name" value="Tetratricopeptide repeat domain"/>
    <property type="match status" value="1"/>
</dbReference>
<dbReference type="OrthoDB" id="9779191at2"/>
<dbReference type="Pfam" id="PF13525">
    <property type="entry name" value="YfiO"/>
    <property type="match status" value="1"/>
</dbReference>
<dbReference type="STRING" id="631362.Thi970DRAFT_02511"/>
<dbReference type="CDD" id="cd15830">
    <property type="entry name" value="BamD"/>
    <property type="match status" value="1"/>
</dbReference>
<dbReference type="RefSeq" id="WP_009148934.1">
    <property type="nucleotide sequence ID" value="NZ_CP121471.1"/>
</dbReference>
<keyword evidence="1 6" id="KW-0732">Signal</keyword>
<gene>
    <name evidence="6" type="primary">bamD</name>
    <name evidence="9" type="ORF">Thi970DRAFT_02511</name>
</gene>
<comment type="function">
    <text evidence="6">Part of the outer membrane protein assembly complex, which is involved in assembly and insertion of beta-barrel proteins into the outer membrane.</text>
</comment>
<accession>H8YZY1</accession>
<dbReference type="SUPFAM" id="SSF48452">
    <property type="entry name" value="TPR-like"/>
    <property type="match status" value="1"/>
</dbReference>
<dbReference type="InterPro" id="IPR017689">
    <property type="entry name" value="BamD"/>
</dbReference>
<reference evidence="9 10" key="2">
    <citation type="submission" date="2011-11" db="EMBL/GenBank/DDBJ databases">
        <authorList>
            <consortium name="US DOE Joint Genome Institute"/>
            <person name="Lucas S."/>
            <person name="Han J."/>
            <person name="Lapidus A."/>
            <person name="Cheng J.-F."/>
            <person name="Goodwin L."/>
            <person name="Pitluck S."/>
            <person name="Peters L."/>
            <person name="Ovchinnikova G."/>
            <person name="Zhang X."/>
            <person name="Detter J.C."/>
            <person name="Han C."/>
            <person name="Tapia R."/>
            <person name="Land M."/>
            <person name="Hauser L."/>
            <person name="Kyrpides N."/>
            <person name="Ivanova N."/>
            <person name="Pagani I."/>
            <person name="Vogl K."/>
            <person name="Liu Z."/>
            <person name="Overmann J."/>
            <person name="Frigaard N.-U."/>
            <person name="Bryant D."/>
            <person name="Woyke T."/>
        </authorList>
    </citation>
    <scope>NUCLEOTIDE SEQUENCE [LARGE SCALE GENOMIC DNA]</scope>
    <source>
        <strain evidence="9 10">970</strain>
    </source>
</reference>
<dbReference type="HOGENOM" id="CLU_065982_0_0_6"/>
<name>H8YZY1_9GAMM</name>
<keyword evidence="4 6" id="KW-0998">Cell outer membrane</keyword>
<dbReference type="PANTHER" id="PTHR37423">
    <property type="entry name" value="SOLUBLE LYTIC MUREIN TRANSGLYCOSYLASE-RELATED"/>
    <property type="match status" value="1"/>
</dbReference>
<comment type="subunit">
    <text evidence="6">Part of the Bam complex.</text>
</comment>
<dbReference type="PROSITE" id="PS51257">
    <property type="entry name" value="PROKAR_LIPOPROTEIN"/>
    <property type="match status" value="1"/>
</dbReference>
<evidence type="ECO:0000256" key="2">
    <source>
        <dbReference type="ARBA" id="ARBA00023136"/>
    </source>
</evidence>
<keyword evidence="10" id="KW-1185">Reference proteome</keyword>
<reference evidence="10" key="1">
    <citation type="submission" date="2011-06" db="EMBL/GenBank/DDBJ databases">
        <authorList>
            <consortium name="US DOE Joint Genome Institute (JGI-PGF)"/>
            <person name="Lucas S."/>
            <person name="Han J."/>
            <person name="Lapidus A."/>
            <person name="Cheng J.-F."/>
            <person name="Goodwin L."/>
            <person name="Pitluck S."/>
            <person name="Peters L."/>
            <person name="Land M.L."/>
            <person name="Hauser L."/>
            <person name="Vogl K."/>
            <person name="Liu Z."/>
            <person name="Overmann J."/>
            <person name="Frigaard N.-U."/>
            <person name="Bryant D.A."/>
            <person name="Woyke T.J."/>
        </authorList>
    </citation>
    <scope>NUCLEOTIDE SEQUENCE [LARGE SCALE GENOMIC DNA]</scope>
    <source>
        <strain evidence="10">970</strain>
    </source>
</reference>
<comment type="subcellular location">
    <subcellularLocation>
        <location evidence="6">Cell outer membrane</location>
        <topology evidence="6">Lipid-anchor</topology>
    </subcellularLocation>
</comment>
<dbReference type="InterPro" id="IPR011990">
    <property type="entry name" value="TPR-like_helical_dom_sf"/>
</dbReference>
<keyword evidence="3 6" id="KW-0564">Palmitate</keyword>
<dbReference type="HAMAP" id="MF_00922">
    <property type="entry name" value="OM_assembly_BamD"/>
    <property type="match status" value="1"/>
</dbReference>
<evidence type="ECO:0000313" key="9">
    <source>
        <dbReference type="EMBL" id="EIC22258.1"/>
    </source>
</evidence>
<proteinExistence type="inferred from homology"/>
<dbReference type="GO" id="GO:1990063">
    <property type="term" value="C:Bam protein complex"/>
    <property type="evidence" value="ECO:0007669"/>
    <property type="project" value="TreeGrafter"/>
</dbReference>
<feature type="chain" id="PRO_5009014088" description="Outer membrane protein assembly factor BamD" evidence="7">
    <location>
        <begin position="23"/>
        <end position="277"/>
    </location>
</feature>
<keyword evidence="2 6" id="KW-0472">Membrane</keyword>
<dbReference type="AlphaFoldDB" id="H8YZY1"/>
<dbReference type="EMBL" id="JH603169">
    <property type="protein sequence ID" value="EIC22258.1"/>
    <property type="molecule type" value="Genomic_DNA"/>
</dbReference>
<evidence type="ECO:0000256" key="1">
    <source>
        <dbReference type="ARBA" id="ARBA00022729"/>
    </source>
</evidence>
<feature type="domain" description="Outer membrane lipoprotein BamD-like" evidence="8">
    <location>
        <begin position="37"/>
        <end position="240"/>
    </location>
</feature>
<feature type="signal peptide" evidence="7">
    <location>
        <begin position="1"/>
        <end position="22"/>
    </location>
</feature>
<sequence>MRSKFLASLLLACLLPVLVASCGILNKEFDQTEGWSASKLYTEGAQQLDAANYQRAIDYFEKLEARYPFGRYAMQGQLDVAYAYYRDEQPEAAIAAADRFIKLYPQNPFVDYAYYLKGIVNYNRSVGFIDRFIPTDASQRDPGSALDAFQDFSELVRLFPNSKYAVDARQRMLYLRNNLAKNEVNVARYYMKRGAYVAAANRAQYVVERYQRTSAVESALEVLVQAYRALGEKQLAADAERVLVMNREAGRFISDEPQPEDISLGRKVWDYLGLDQN</sequence>
<evidence type="ECO:0000256" key="5">
    <source>
        <dbReference type="ARBA" id="ARBA00023288"/>
    </source>
</evidence>
<evidence type="ECO:0000256" key="4">
    <source>
        <dbReference type="ARBA" id="ARBA00023237"/>
    </source>
</evidence>
<dbReference type="NCBIfam" id="TIGR03302">
    <property type="entry name" value="OM_YfiO"/>
    <property type="match status" value="1"/>
</dbReference>
<evidence type="ECO:0000256" key="3">
    <source>
        <dbReference type="ARBA" id="ARBA00023139"/>
    </source>
</evidence>
<evidence type="ECO:0000256" key="6">
    <source>
        <dbReference type="HAMAP-Rule" id="MF_00922"/>
    </source>
</evidence>
<dbReference type="GO" id="GO:0043165">
    <property type="term" value="P:Gram-negative-bacterium-type cell outer membrane assembly"/>
    <property type="evidence" value="ECO:0007669"/>
    <property type="project" value="UniProtKB-UniRule"/>
</dbReference>
<protein>
    <recommendedName>
        <fullName evidence="6">Outer membrane protein assembly factor BamD</fullName>
    </recommendedName>
</protein>
<evidence type="ECO:0000259" key="8">
    <source>
        <dbReference type="Pfam" id="PF13525"/>
    </source>
</evidence>
<dbReference type="InterPro" id="IPR039565">
    <property type="entry name" value="BamD-like"/>
</dbReference>
<organism evidence="9 10">
    <name type="scientific">Thiorhodovibrio frisius</name>
    <dbReference type="NCBI Taxonomy" id="631362"/>
    <lineage>
        <taxon>Bacteria</taxon>
        <taxon>Pseudomonadati</taxon>
        <taxon>Pseudomonadota</taxon>
        <taxon>Gammaproteobacteria</taxon>
        <taxon>Chromatiales</taxon>
        <taxon>Chromatiaceae</taxon>
        <taxon>Thiorhodovibrio</taxon>
    </lineage>
</organism>
<dbReference type="Proteomes" id="UP000002964">
    <property type="component" value="Unassembled WGS sequence"/>
</dbReference>
<dbReference type="GO" id="GO:0051205">
    <property type="term" value="P:protein insertion into membrane"/>
    <property type="evidence" value="ECO:0007669"/>
    <property type="project" value="UniProtKB-UniRule"/>
</dbReference>
<dbReference type="PANTHER" id="PTHR37423:SF1">
    <property type="entry name" value="OUTER MEMBRANE PROTEIN ASSEMBLY FACTOR BAMD"/>
    <property type="match status" value="1"/>
</dbReference>
<dbReference type="eggNOG" id="COG4105">
    <property type="taxonomic scope" value="Bacteria"/>
</dbReference>